<evidence type="ECO:0000313" key="1">
    <source>
        <dbReference type="EMBL" id="TFU22810.1"/>
    </source>
</evidence>
<gene>
    <name evidence="1" type="ORF">E4U03_04870</name>
</gene>
<dbReference type="STRING" id="85336.A7979_06020"/>
<dbReference type="RefSeq" id="WP_135012034.1">
    <property type="nucleotide sequence ID" value="NZ_JADGLK010000013.1"/>
</dbReference>
<protein>
    <submittedName>
        <fullName evidence="1">Uncharacterized protein</fullName>
    </submittedName>
</protein>
<organism evidence="1 2">
    <name type="scientific">Rothia nasimurium</name>
    <dbReference type="NCBI Taxonomy" id="85336"/>
    <lineage>
        <taxon>Bacteria</taxon>
        <taxon>Bacillati</taxon>
        <taxon>Actinomycetota</taxon>
        <taxon>Actinomycetes</taxon>
        <taxon>Micrococcales</taxon>
        <taxon>Micrococcaceae</taxon>
        <taxon>Rothia</taxon>
    </lineage>
</organism>
<dbReference type="OrthoDB" id="3252468at2"/>
<dbReference type="Proteomes" id="UP000297951">
    <property type="component" value="Unassembled WGS sequence"/>
</dbReference>
<name>A0A4Y9F579_9MICC</name>
<accession>A0A4Y9F579</accession>
<dbReference type="AlphaFoldDB" id="A0A4Y9F579"/>
<reference evidence="1 2" key="1">
    <citation type="submission" date="2019-03" db="EMBL/GenBank/DDBJ databases">
        <title>Diversity of the mouse oral microbiome.</title>
        <authorList>
            <person name="Joseph S."/>
            <person name="Aduse-Opoku J."/>
            <person name="Curtis M."/>
            <person name="Wade W."/>
            <person name="Hashim A."/>
        </authorList>
    </citation>
    <scope>NUCLEOTIDE SEQUENCE [LARGE SCALE GENOMIC DNA]</scope>
    <source>
        <strain evidence="2">irhom_31</strain>
    </source>
</reference>
<evidence type="ECO:0000313" key="2">
    <source>
        <dbReference type="Proteomes" id="UP000297951"/>
    </source>
</evidence>
<proteinExistence type="predicted"/>
<comment type="caution">
    <text evidence="1">The sequence shown here is derived from an EMBL/GenBank/DDBJ whole genome shotgun (WGS) entry which is preliminary data.</text>
</comment>
<sequence>MTCPFTSEREMLDYQKSLTDKPLVASDDTEITGSELRDYLTSQLYGPDVIQGDGLDLLGKAKAGDKEAVDALAQMIATNSAEIDTAGQLVVCPSKPKTPDVEALLARMKEVGVPEVIGGPEITDEVLAEFTEFGCAVLPATGTVCQPNAPRTAVTSPLRD</sequence>
<dbReference type="EMBL" id="SPQC01000013">
    <property type="protein sequence ID" value="TFU22810.1"/>
    <property type="molecule type" value="Genomic_DNA"/>
</dbReference>